<evidence type="ECO:0000259" key="2">
    <source>
        <dbReference type="Pfam" id="PF13649"/>
    </source>
</evidence>
<dbReference type="Gene3D" id="3.40.50.150">
    <property type="entry name" value="Vaccinia Virus protein VP39"/>
    <property type="match status" value="1"/>
</dbReference>
<dbReference type="PANTHER" id="PTHR44068:SF1">
    <property type="entry name" value="HYPOTHETICAL LOC100005854"/>
    <property type="match status" value="1"/>
</dbReference>
<proteinExistence type="predicted"/>
<dbReference type="SUPFAM" id="SSF53335">
    <property type="entry name" value="S-adenosyl-L-methionine-dependent methyltransferases"/>
    <property type="match status" value="1"/>
</dbReference>
<evidence type="ECO:0000313" key="4">
    <source>
        <dbReference type="Proteomes" id="UP000619534"/>
    </source>
</evidence>
<comment type="caution">
    <text evidence="3">The sequence shown here is derived from an EMBL/GenBank/DDBJ whole genome shotgun (WGS) entry which is preliminary data.</text>
</comment>
<evidence type="ECO:0000313" key="3">
    <source>
        <dbReference type="EMBL" id="GGC95327.1"/>
    </source>
</evidence>
<dbReference type="Proteomes" id="UP000619534">
    <property type="component" value="Unassembled WGS sequence"/>
</dbReference>
<dbReference type="InterPro" id="IPR050447">
    <property type="entry name" value="Erg6_SMT_methyltransf"/>
</dbReference>
<sequence>MGVFDKFSLQFRKPEGKLGRFAGFLMKKIGSEKNEWTISLLDIKPDDNILEMGFGPGVGLDMVSKVVQGGKVVGIDYSEVMLEQARKNNKKSIQEGKVELKLADVNNLPDFDQSFDKVYAVNSIMFWDNPVQTLGAVRKYMKRDGILAITVQPFTKGATEDTAKELGEDYMETLEQAGYSDIKVELKSMKPVPAVCVIGVNK</sequence>
<dbReference type="EMBL" id="BMCJ01000005">
    <property type="protein sequence ID" value="GGC95327.1"/>
    <property type="molecule type" value="Genomic_DNA"/>
</dbReference>
<organism evidence="3 4">
    <name type="scientific">Thalassobacillus devorans</name>
    <dbReference type="NCBI Taxonomy" id="279813"/>
    <lineage>
        <taxon>Bacteria</taxon>
        <taxon>Bacillati</taxon>
        <taxon>Bacillota</taxon>
        <taxon>Bacilli</taxon>
        <taxon>Bacillales</taxon>
        <taxon>Bacillaceae</taxon>
        <taxon>Thalassobacillus</taxon>
    </lineage>
</organism>
<dbReference type="InterPro" id="IPR029063">
    <property type="entry name" value="SAM-dependent_MTases_sf"/>
</dbReference>
<dbReference type="InterPro" id="IPR041698">
    <property type="entry name" value="Methyltransf_25"/>
</dbReference>
<dbReference type="RefSeq" id="WP_062443428.1">
    <property type="nucleotide sequence ID" value="NZ_BMCJ01000005.1"/>
</dbReference>
<dbReference type="PANTHER" id="PTHR44068">
    <property type="entry name" value="ZGC:194242"/>
    <property type="match status" value="1"/>
</dbReference>
<dbReference type="CDD" id="cd02440">
    <property type="entry name" value="AdoMet_MTases"/>
    <property type="match status" value="1"/>
</dbReference>
<protein>
    <recommendedName>
        <fullName evidence="2">Methyltransferase domain-containing protein</fullName>
    </recommendedName>
</protein>
<name>A0ABQ1PDT3_9BACI</name>
<feature type="domain" description="Methyltransferase" evidence="2">
    <location>
        <begin position="49"/>
        <end position="145"/>
    </location>
</feature>
<keyword evidence="1" id="KW-0808">Transferase</keyword>
<gene>
    <name evidence="3" type="ORF">GCM10007216_27610</name>
</gene>
<accession>A0ABQ1PDT3</accession>
<dbReference type="Pfam" id="PF13649">
    <property type="entry name" value="Methyltransf_25"/>
    <property type="match status" value="1"/>
</dbReference>
<keyword evidence="4" id="KW-1185">Reference proteome</keyword>
<evidence type="ECO:0000256" key="1">
    <source>
        <dbReference type="ARBA" id="ARBA00022679"/>
    </source>
</evidence>
<reference evidence="4" key="1">
    <citation type="journal article" date="2019" name="Int. J. Syst. Evol. Microbiol.">
        <title>The Global Catalogue of Microorganisms (GCM) 10K type strain sequencing project: providing services to taxonomists for standard genome sequencing and annotation.</title>
        <authorList>
            <consortium name="The Broad Institute Genomics Platform"/>
            <consortium name="The Broad Institute Genome Sequencing Center for Infectious Disease"/>
            <person name="Wu L."/>
            <person name="Ma J."/>
        </authorList>
    </citation>
    <scope>NUCLEOTIDE SEQUENCE [LARGE SCALE GENOMIC DNA]</scope>
    <source>
        <strain evidence="4">CCM 7282</strain>
    </source>
</reference>